<dbReference type="GO" id="GO:0003724">
    <property type="term" value="F:RNA helicase activity"/>
    <property type="evidence" value="ECO:0007669"/>
    <property type="project" value="UniProtKB-EC"/>
</dbReference>
<proteinExistence type="predicted"/>
<name>A0A0L0DN26_THETB</name>
<evidence type="ECO:0000313" key="17">
    <source>
        <dbReference type="Proteomes" id="UP000054408"/>
    </source>
</evidence>
<evidence type="ECO:0000256" key="5">
    <source>
        <dbReference type="ARBA" id="ARBA00022801"/>
    </source>
</evidence>
<dbReference type="PANTHER" id="PTHR47958">
    <property type="entry name" value="ATP-DEPENDENT RNA HELICASE DBP3"/>
    <property type="match status" value="1"/>
</dbReference>
<evidence type="ECO:0000259" key="15">
    <source>
        <dbReference type="PROSITE" id="PS51195"/>
    </source>
</evidence>
<dbReference type="FunFam" id="3.40.50.300:FF:000657">
    <property type="entry name" value="Probable ATP-dependent RNA helicase DDX41"/>
    <property type="match status" value="1"/>
</dbReference>
<dbReference type="GO" id="GO:0016787">
    <property type="term" value="F:hydrolase activity"/>
    <property type="evidence" value="ECO:0007669"/>
    <property type="project" value="UniProtKB-KW"/>
</dbReference>
<dbReference type="InterPro" id="IPR014001">
    <property type="entry name" value="Helicase_ATP-bd"/>
</dbReference>
<dbReference type="PROSITE" id="PS51194">
    <property type="entry name" value="HELICASE_CTER"/>
    <property type="match status" value="1"/>
</dbReference>
<keyword evidence="8" id="KW-0067">ATP-binding</keyword>
<evidence type="ECO:0000256" key="10">
    <source>
        <dbReference type="ARBA" id="ARBA00047984"/>
    </source>
</evidence>
<feature type="compositionally biased region" description="Low complexity" evidence="12">
    <location>
        <begin position="81"/>
        <end position="98"/>
    </location>
</feature>
<comment type="catalytic activity">
    <reaction evidence="10">
        <text>ATP + H2O = ADP + phosphate + H(+)</text>
        <dbReference type="Rhea" id="RHEA:13065"/>
        <dbReference type="ChEBI" id="CHEBI:15377"/>
        <dbReference type="ChEBI" id="CHEBI:15378"/>
        <dbReference type="ChEBI" id="CHEBI:30616"/>
        <dbReference type="ChEBI" id="CHEBI:43474"/>
        <dbReference type="ChEBI" id="CHEBI:456216"/>
        <dbReference type="EC" id="3.6.4.13"/>
    </reaction>
</comment>
<reference evidence="16 17" key="1">
    <citation type="submission" date="2010-05" db="EMBL/GenBank/DDBJ databases">
        <title>The Genome Sequence of Thecamonas trahens ATCC 50062.</title>
        <authorList>
            <consortium name="The Broad Institute Genome Sequencing Platform"/>
            <person name="Russ C."/>
            <person name="Cuomo C."/>
            <person name="Shea T."/>
            <person name="Young S.K."/>
            <person name="Zeng Q."/>
            <person name="Koehrsen M."/>
            <person name="Haas B."/>
            <person name="Borodovsky M."/>
            <person name="Guigo R."/>
            <person name="Alvarado L."/>
            <person name="Berlin A."/>
            <person name="Bochicchio J."/>
            <person name="Borenstein D."/>
            <person name="Chapman S."/>
            <person name="Chen Z."/>
            <person name="Freedman E."/>
            <person name="Gellesch M."/>
            <person name="Goldberg J."/>
            <person name="Griggs A."/>
            <person name="Gujja S."/>
            <person name="Heilman E."/>
            <person name="Heiman D."/>
            <person name="Hepburn T."/>
            <person name="Howarth C."/>
            <person name="Jen D."/>
            <person name="Larson L."/>
            <person name="Mehta T."/>
            <person name="Park D."/>
            <person name="Pearson M."/>
            <person name="Roberts A."/>
            <person name="Saif S."/>
            <person name="Shenoy N."/>
            <person name="Sisk P."/>
            <person name="Stolte C."/>
            <person name="Sykes S."/>
            <person name="Thomson T."/>
            <person name="Walk T."/>
            <person name="White J."/>
            <person name="Yandava C."/>
            <person name="Burger G."/>
            <person name="Gray M.W."/>
            <person name="Holland P.W.H."/>
            <person name="King N."/>
            <person name="Lang F.B.F."/>
            <person name="Roger A.J."/>
            <person name="Ruiz-Trillo I."/>
            <person name="Lander E."/>
            <person name="Nusbaum C."/>
        </authorList>
    </citation>
    <scope>NUCLEOTIDE SEQUENCE [LARGE SCALE GENOMIC DNA]</scope>
    <source>
        <strain evidence="16 17">ATCC 50062</strain>
    </source>
</reference>
<dbReference type="STRING" id="461836.A0A0L0DN26"/>
<feature type="compositionally biased region" description="Basic residues" evidence="12">
    <location>
        <begin position="1"/>
        <end position="15"/>
    </location>
</feature>
<dbReference type="SMART" id="SM00490">
    <property type="entry name" value="HELICc"/>
    <property type="match status" value="1"/>
</dbReference>
<dbReference type="AlphaFoldDB" id="A0A0L0DN26"/>
<dbReference type="GeneID" id="25567532"/>
<feature type="domain" description="Helicase C-terminal" evidence="14">
    <location>
        <begin position="489"/>
        <end position="633"/>
    </location>
</feature>
<gene>
    <name evidence="16" type="ORF">AMSG_08958</name>
</gene>
<keyword evidence="3" id="KW-0547">Nucleotide-binding</keyword>
<dbReference type="Pfam" id="PF00271">
    <property type="entry name" value="Helicase_C"/>
    <property type="match status" value="1"/>
</dbReference>
<keyword evidence="9" id="KW-0694">RNA-binding</keyword>
<keyword evidence="7" id="KW-0862">Zinc</keyword>
<dbReference type="GO" id="GO:0005524">
    <property type="term" value="F:ATP binding"/>
    <property type="evidence" value="ECO:0007669"/>
    <property type="project" value="UniProtKB-KW"/>
</dbReference>
<dbReference type="Proteomes" id="UP000054408">
    <property type="component" value="Unassembled WGS sequence"/>
</dbReference>
<evidence type="ECO:0000313" key="16">
    <source>
        <dbReference type="EMBL" id="KNC52818.1"/>
    </source>
</evidence>
<dbReference type="EMBL" id="GL349476">
    <property type="protein sequence ID" value="KNC52818.1"/>
    <property type="molecule type" value="Genomic_DNA"/>
</dbReference>
<dbReference type="CDD" id="cd18787">
    <property type="entry name" value="SF2_C_DEAD"/>
    <property type="match status" value="1"/>
</dbReference>
<evidence type="ECO:0000256" key="8">
    <source>
        <dbReference type="ARBA" id="ARBA00022840"/>
    </source>
</evidence>
<evidence type="ECO:0000256" key="6">
    <source>
        <dbReference type="ARBA" id="ARBA00022806"/>
    </source>
</evidence>
<dbReference type="SMART" id="SM00487">
    <property type="entry name" value="DEXDc"/>
    <property type="match status" value="1"/>
</dbReference>
<dbReference type="InterPro" id="IPR011545">
    <property type="entry name" value="DEAD/DEAH_box_helicase_dom"/>
</dbReference>
<dbReference type="Gene3D" id="3.40.50.300">
    <property type="entry name" value="P-loop containing nucleotide triphosphate hydrolases"/>
    <property type="match status" value="2"/>
</dbReference>
<feature type="compositionally biased region" description="Gly residues" evidence="12">
    <location>
        <begin position="69"/>
        <end position="80"/>
    </location>
</feature>
<evidence type="ECO:0000259" key="14">
    <source>
        <dbReference type="PROSITE" id="PS51194"/>
    </source>
</evidence>
<dbReference type="OMA" id="FKTIWTL"/>
<dbReference type="PROSITE" id="PS51195">
    <property type="entry name" value="Q_MOTIF"/>
    <property type="match status" value="1"/>
</dbReference>
<feature type="region of interest" description="Disordered" evidence="12">
    <location>
        <begin position="1"/>
        <end position="141"/>
    </location>
</feature>
<evidence type="ECO:0000256" key="2">
    <source>
        <dbReference type="ARBA" id="ARBA00022723"/>
    </source>
</evidence>
<keyword evidence="2" id="KW-0479">Metal-binding</keyword>
<evidence type="ECO:0000256" key="7">
    <source>
        <dbReference type="ARBA" id="ARBA00022833"/>
    </source>
</evidence>
<protein>
    <recommendedName>
        <fullName evidence="1">RNA helicase</fullName>
        <ecNumber evidence="1">3.6.4.13</ecNumber>
    </recommendedName>
</protein>
<evidence type="ECO:0000256" key="3">
    <source>
        <dbReference type="ARBA" id="ARBA00022741"/>
    </source>
</evidence>
<evidence type="ECO:0000256" key="12">
    <source>
        <dbReference type="SAM" id="MobiDB-lite"/>
    </source>
</evidence>
<dbReference type="RefSeq" id="XP_013754924.1">
    <property type="nucleotide sequence ID" value="XM_013899470.1"/>
</dbReference>
<sequence length="682" mass="72217">MGTAATRKRKRRRSGSRLGSGSRSGSGSGSGSGLGKRRKRAKTKAKEEEDEEEEAGREGVTESGKGRHGGGNAVTGGETGTGAPPAGTESGSGSGSSSLAEFRSRAKGGHGDSRQSGGRGVADAGADVGSGGGGGGSGGMLSAGGKQLSLLEETVHLRRAGKLKELTKEELEAEEERKLVEAFASTKALVSAAELAEGGRTVQPLPTTWRPPRWAQERGPEVYEALRTKYNIEIKGEDVPKCLTTFEAMKLPPAIVKHLVGKSILKPTPIQMQGLPTILSGRDMIGISYTGSGKTLVFTLPLVLVALEEELRMPLMPGEGPVGVVLSPSRELARQTHQIACDLAAALHADGGPKLRMALCMGGVPVKPALEMVDEGVHAVVATPGRLLDMLKKEQFSLRLVRYMCLDEADRLISDGFEEDMRDILSFTGKAPRQTVLFSATMAQSIKEFGATALVSPVVVTVGRAGAASLDIIIEVEYVATEEEKMSYVVNSVLDKTEPPVIVFSSSSSVVDALLEYMMIKGVAATAIHGGLSQSERLQAMDDFKNGKADVLIASDVAAKGIDFPHIAHVICVDLPKEFEMLPHRLGRTGRAGNVGVASVLITPRDDPIMLSDLRAMLIEAKQRVPPYLLRDATASASATEACPMCGGLGHRIADCPLVTQRARTNARSRMRRGDEHRVGDY</sequence>
<feature type="compositionally biased region" description="Gly residues" evidence="12">
    <location>
        <begin position="128"/>
        <end position="141"/>
    </location>
</feature>
<feature type="domain" description="Helicase ATP-binding" evidence="13">
    <location>
        <begin position="275"/>
        <end position="460"/>
    </location>
</feature>
<evidence type="ECO:0000259" key="13">
    <source>
        <dbReference type="PROSITE" id="PS51192"/>
    </source>
</evidence>
<dbReference type="PROSITE" id="PS51192">
    <property type="entry name" value="HELICASE_ATP_BIND_1"/>
    <property type="match status" value="1"/>
</dbReference>
<dbReference type="InterPro" id="IPR001650">
    <property type="entry name" value="Helicase_C-like"/>
</dbReference>
<dbReference type="SUPFAM" id="SSF52540">
    <property type="entry name" value="P-loop containing nucleoside triphosphate hydrolases"/>
    <property type="match status" value="1"/>
</dbReference>
<dbReference type="eggNOG" id="KOG0341">
    <property type="taxonomic scope" value="Eukaryota"/>
</dbReference>
<evidence type="ECO:0000256" key="9">
    <source>
        <dbReference type="ARBA" id="ARBA00022884"/>
    </source>
</evidence>
<dbReference type="GO" id="GO:0005737">
    <property type="term" value="C:cytoplasm"/>
    <property type="evidence" value="ECO:0007669"/>
    <property type="project" value="UniProtKB-ARBA"/>
</dbReference>
<keyword evidence="17" id="KW-1185">Reference proteome</keyword>
<dbReference type="GO" id="GO:0008270">
    <property type="term" value="F:zinc ion binding"/>
    <property type="evidence" value="ECO:0007669"/>
    <property type="project" value="UniProtKB-KW"/>
</dbReference>
<feature type="compositionally biased region" description="Gly residues" evidence="12">
    <location>
        <begin position="22"/>
        <end position="34"/>
    </location>
</feature>
<evidence type="ECO:0000256" key="1">
    <source>
        <dbReference type="ARBA" id="ARBA00012552"/>
    </source>
</evidence>
<dbReference type="EC" id="3.6.4.13" evidence="1"/>
<keyword evidence="4" id="KW-0863">Zinc-finger</keyword>
<dbReference type="OrthoDB" id="196131at2759"/>
<dbReference type="InterPro" id="IPR027417">
    <property type="entry name" value="P-loop_NTPase"/>
</dbReference>
<dbReference type="GO" id="GO:0003723">
    <property type="term" value="F:RNA binding"/>
    <property type="evidence" value="ECO:0007669"/>
    <property type="project" value="UniProtKB-KW"/>
</dbReference>
<feature type="short sequence motif" description="Q motif" evidence="11">
    <location>
        <begin position="244"/>
        <end position="272"/>
    </location>
</feature>
<feature type="domain" description="DEAD-box RNA helicase Q" evidence="15">
    <location>
        <begin position="244"/>
        <end position="272"/>
    </location>
</feature>
<evidence type="ECO:0000256" key="4">
    <source>
        <dbReference type="ARBA" id="ARBA00022771"/>
    </source>
</evidence>
<dbReference type="InterPro" id="IPR014014">
    <property type="entry name" value="RNA_helicase_DEAD_Q_motif"/>
</dbReference>
<accession>A0A0L0DN26</accession>
<evidence type="ECO:0000256" key="11">
    <source>
        <dbReference type="PROSITE-ProRule" id="PRU00552"/>
    </source>
</evidence>
<keyword evidence="5" id="KW-0378">Hydrolase</keyword>
<dbReference type="Pfam" id="PF00270">
    <property type="entry name" value="DEAD"/>
    <property type="match status" value="1"/>
</dbReference>
<keyword evidence="6" id="KW-0347">Helicase</keyword>
<organism evidence="16 17">
    <name type="scientific">Thecamonas trahens ATCC 50062</name>
    <dbReference type="NCBI Taxonomy" id="461836"/>
    <lineage>
        <taxon>Eukaryota</taxon>
        <taxon>Apusozoa</taxon>
        <taxon>Apusomonadida</taxon>
        <taxon>Apusomonadidae</taxon>
        <taxon>Thecamonas</taxon>
    </lineage>
</organism>